<feature type="compositionally biased region" description="Low complexity" evidence="1">
    <location>
        <begin position="143"/>
        <end position="155"/>
    </location>
</feature>
<sequence length="267" mass="30140">MHVHDDTTTCSDLSPSIHYDKVYLRTPITDCPLTPNIQMRMIAPFYNAARDSDDSLIVADVPPWSESLDIPLFHGLVHHEAYLQSNETDFLRDILDCTSLATSFDHSCLRYLDLQLLTRPAESFADVCWTDAVHDDDSNERCSLSSSISDSPTSSLGYPPSSFSEEDSISSSSELTTCHEGDDEFNVHSKQSYPDRVWRQVYPPAAQPGKRDSFLFSEPSWLFASSNPAESVCDFPTMAPAPRAREKSYHRFADFCLKLPCLVRRRN</sequence>
<gene>
    <name evidence="2" type="ORF">IW261DRAFT_791196</name>
</gene>
<name>A0AA39UK90_9AGAR</name>
<evidence type="ECO:0000256" key="1">
    <source>
        <dbReference type="SAM" id="MobiDB-lite"/>
    </source>
</evidence>
<proteinExistence type="predicted"/>
<evidence type="ECO:0000313" key="2">
    <source>
        <dbReference type="EMBL" id="KAK0486314.1"/>
    </source>
</evidence>
<dbReference type="Proteomes" id="UP001175227">
    <property type="component" value="Unassembled WGS sequence"/>
</dbReference>
<reference evidence="2" key="1">
    <citation type="submission" date="2023-06" db="EMBL/GenBank/DDBJ databases">
        <authorList>
            <consortium name="Lawrence Berkeley National Laboratory"/>
            <person name="Ahrendt S."/>
            <person name="Sahu N."/>
            <person name="Indic B."/>
            <person name="Wong-Bajracharya J."/>
            <person name="Merenyi Z."/>
            <person name="Ke H.-M."/>
            <person name="Monk M."/>
            <person name="Kocsube S."/>
            <person name="Drula E."/>
            <person name="Lipzen A."/>
            <person name="Balint B."/>
            <person name="Henrissat B."/>
            <person name="Andreopoulos B."/>
            <person name="Martin F.M."/>
            <person name="Harder C.B."/>
            <person name="Rigling D."/>
            <person name="Ford K.L."/>
            <person name="Foster G.D."/>
            <person name="Pangilinan J."/>
            <person name="Papanicolaou A."/>
            <person name="Barry K."/>
            <person name="LaButti K."/>
            <person name="Viragh M."/>
            <person name="Koriabine M."/>
            <person name="Yan M."/>
            <person name="Riley R."/>
            <person name="Champramary S."/>
            <person name="Plett K.L."/>
            <person name="Tsai I.J."/>
            <person name="Slot J."/>
            <person name="Sipos G."/>
            <person name="Plett J."/>
            <person name="Nagy L.G."/>
            <person name="Grigoriev I.V."/>
        </authorList>
    </citation>
    <scope>NUCLEOTIDE SEQUENCE</scope>
    <source>
        <strain evidence="2">ICMP 16352</strain>
    </source>
</reference>
<organism evidence="2 3">
    <name type="scientific">Armillaria novae-zelandiae</name>
    <dbReference type="NCBI Taxonomy" id="153914"/>
    <lineage>
        <taxon>Eukaryota</taxon>
        <taxon>Fungi</taxon>
        <taxon>Dikarya</taxon>
        <taxon>Basidiomycota</taxon>
        <taxon>Agaricomycotina</taxon>
        <taxon>Agaricomycetes</taxon>
        <taxon>Agaricomycetidae</taxon>
        <taxon>Agaricales</taxon>
        <taxon>Marasmiineae</taxon>
        <taxon>Physalacriaceae</taxon>
        <taxon>Armillaria</taxon>
    </lineage>
</organism>
<dbReference type="EMBL" id="JAUEPR010000004">
    <property type="protein sequence ID" value="KAK0486314.1"/>
    <property type="molecule type" value="Genomic_DNA"/>
</dbReference>
<comment type="caution">
    <text evidence="2">The sequence shown here is derived from an EMBL/GenBank/DDBJ whole genome shotgun (WGS) entry which is preliminary data.</text>
</comment>
<dbReference type="AlphaFoldDB" id="A0AA39UK90"/>
<protein>
    <submittedName>
        <fullName evidence="2">Uncharacterized protein</fullName>
    </submittedName>
</protein>
<evidence type="ECO:0000313" key="3">
    <source>
        <dbReference type="Proteomes" id="UP001175227"/>
    </source>
</evidence>
<feature type="region of interest" description="Disordered" evidence="1">
    <location>
        <begin position="137"/>
        <end position="168"/>
    </location>
</feature>
<keyword evidence="3" id="KW-1185">Reference proteome</keyword>
<accession>A0AA39UK90</accession>